<proteinExistence type="predicted"/>
<comment type="caution">
    <text evidence="2">The sequence shown here is derived from an EMBL/GenBank/DDBJ whole genome shotgun (WGS) entry which is preliminary data.</text>
</comment>
<dbReference type="InterPro" id="IPR056647">
    <property type="entry name" value="DUF7745"/>
</dbReference>
<sequence length="178" mass="21488">MVVEVNYKLRDWWNDIKEHHEREIHHLLGSLTYFIYVIPDCDLVRALPEFWDPVRTVFKFVYFNLVPTIEEISGFIKLSYHECEMMVPYKPSSRKFRKSLGMKSNPTITCLYLVWISFDFVYSRFGQEDGYYYFYEEFKCSIERWETYRLNAFSIVLLGSLVFPKEKGKIDTRLGYMV</sequence>
<dbReference type="EMBL" id="JAWPEI010000010">
    <property type="protein sequence ID" value="KAK4713511.1"/>
    <property type="molecule type" value="Genomic_DNA"/>
</dbReference>
<gene>
    <name evidence="2" type="ORF">R3W88_019418</name>
</gene>
<feature type="domain" description="DUF7745" evidence="1">
    <location>
        <begin position="11"/>
        <end position="172"/>
    </location>
</feature>
<evidence type="ECO:0000313" key="2">
    <source>
        <dbReference type="EMBL" id="KAK4713511.1"/>
    </source>
</evidence>
<reference evidence="2 3" key="1">
    <citation type="submission" date="2023-10" db="EMBL/GenBank/DDBJ databases">
        <title>Genome-Wide Identification Analysis in wild type Solanum Pinnatisectum Reveals Some Genes Defensing Phytophthora Infestans.</title>
        <authorList>
            <person name="Sun C."/>
        </authorList>
    </citation>
    <scope>NUCLEOTIDE SEQUENCE [LARGE SCALE GENOMIC DNA]</scope>
    <source>
        <strain evidence="2">LQN</strain>
        <tissue evidence="2">Leaf</tissue>
    </source>
</reference>
<protein>
    <recommendedName>
        <fullName evidence="1">DUF7745 domain-containing protein</fullName>
    </recommendedName>
</protein>
<accession>A0AAV9KJV3</accession>
<organism evidence="2 3">
    <name type="scientific">Solanum pinnatisectum</name>
    <name type="common">tansyleaf nightshade</name>
    <dbReference type="NCBI Taxonomy" id="50273"/>
    <lineage>
        <taxon>Eukaryota</taxon>
        <taxon>Viridiplantae</taxon>
        <taxon>Streptophyta</taxon>
        <taxon>Embryophyta</taxon>
        <taxon>Tracheophyta</taxon>
        <taxon>Spermatophyta</taxon>
        <taxon>Magnoliopsida</taxon>
        <taxon>eudicotyledons</taxon>
        <taxon>Gunneridae</taxon>
        <taxon>Pentapetalae</taxon>
        <taxon>asterids</taxon>
        <taxon>lamiids</taxon>
        <taxon>Solanales</taxon>
        <taxon>Solanaceae</taxon>
        <taxon>Solanoideae</taxon>
        <taxon>Solaneae</taxon>
        <taxon>Solanum</taxon>
    </lineage>
</organism>
<evidence type="ECO:0000259" key="1">
    <source>
        <dbReference type="Pfam" id="PF24924"/>
    </source>
</evidence>
<keyword evidence="3" id="KW-1185">Reference proteome</keyword>
<dbReference type="Pfam" id="PF24924">
    <property type="entry name" value="DUF7745"/>
    <property type="match status" value="1"/>
</dbReference>
<dbReference type="AlphaFoldDB" id="A0AAV9KJV3"/>
<name>A0AAV9KJV3_9SOLN</name>
<evidence type="ECO:0000313" key="3">
    <source>
        <dbReference type="Proteomes" id="UP001311915"/>
    </source>
</evidence>
<dbReference type="Proteomes" id="UP001311915">
    <property type="component" value="Unassembled WGS sequence"/>
</dbReference>